<comment type="catalytic activity">
    <reaction evidence="9">
        <text>a 5'-end NAD(+)-phospho-ribonucleoside in mRNA + H2O = a 5'-end phospho-adenosine-phospho-ribonucleoside in mRNA + beta-nicotinamide D-ribonucleotide + 2 H(+)</text>
        <dbReference type="Rhea" id="RHEA:60876"/>
        <dbReference type="Rhea" id="RHEA-COMP:15698"/>
        <dbReference type="Rhea" id="RHEA-COMP:15719"/>
        <dbReference type="ChEBI" id="CHEBI:14649"/>
        <dbReference type="ChEBI" id="CHEBI:15377"/>
        <dbReference type="ChEBI" id="CHEBI:15378"/>
        <dbReference type="ChEBI" id="CHEBI:144029"/>
        <dbReference type="ChEBI" id="CHEBI:144051"/>
    </reaction>
    <physiologicalReaction direction="left-to-right" evidence="9">
        <dbReference type="Rhea" id="RHEA:60877"/>
    </physiologicalReaction>
</comment>
<dbReference type="GO" id="GO:0035529">
    <property type="term" value="F:NADH pyrophosphatase activity"/>
    <property type="evidence" value="ECO:0007669"/>
    <property type="project" value="TreeGrafter"/>
</dbReference>
<dbReference type="PROSITE" id="PS00893">
    <property type="entry name" value="NUDIX_BOX"/>
    <property type="match status" value="1"/>
</dbReference>
<dbReference type="RefSeq" id="WP_131151674.1">
    <property type="nucleotide sequence ID" value="NZ_SJTG01000004.1"/>
</dbReference>
<keyword evidence="8" id="KW-0520">NAD</keyword>
<keyword evidence="5" id="KW-0479">Metal-binding</keyword>
<comment type="caution">
    <text evidence="11">The sequence shown here is derived from an EMBL/GenBank/DDBJ whole genome shotgun (WGS) entry which is preliminary data.</text>
</comment>
<dbReference type="Gene3D" id="3.90.79.20">
    <property type="match status" value="1"/>
</dbReference>
<dbReference type="GO" id="GO:0110153">
    <property type="term" value="F:RNA NAD-cap (NMN-forming) hydrolase activity"/>
    <property type="evidence" value="ECO:0007669"/>
    <property type="project" value="RHEA"/>
</dbReference>
<dbReference type="GO" id="GO:0006742">
    <property type="term" value="P:NADP+ catabolic process"/>
    <property type="evidence" value="ECO:0007669"/>
    <property type="project" value="TreeGrafter"/>
</dbReference>
<evidence type="ECO:0000256" key="8">
    <source>
        <dbReference type="ARBA" id="ARBA00023027"/>
    </source>
</evidence>
<dbReference type="PROSITE" id="PS51462">
    <property type="entry name" value="NUDIX"/>
    <property type="match status" value="1"/>
</dbReference>
<reference evidence="11 12" key="1">
    <citation type="submission" date="2019-02" db="EMBL/GenBank/DDBJ databases">
        <title>Dyella amyloliquefaciens sp. nov., isolated from forest soil.</title>
        <authorList>
            <person name="Gao Z.-H."/>
            <person name="Qiu L.-H."/>
        </authorList>
    </citation>
    <scope>NUCLEOTIDE SEQUENCE [LARGE SCALE GENOMIC DNA]</scope>
    <source>
        <strain evidence="11 12">KACC 12747</strain>
    </source>
</reference>
<evidence type="ECO:0000256" key="3">
    <source>
        <dbReference type="ARBA" id="ARBA00009595"/>
    </source>
</evidence>
<evidence type="ECO:0000256" key="6">
    <source>
        <dbReference type="ARBA" id="ARBA00022801"/>
    </source>
</evidence>
<dbReference type="InterPro" id="IPR015797">
    <property type="entry name" value="NUDIX_hydrolase-like_dom_sf"/>
</dbReference>
<dbReference type="InterPro" id="IPR015376">
    <property type="entry name" value="Znr_NADH_PPase"/>
</dbReference>
<dbReference type="InterPro" id="IPR000086">
    <property type="entry name" value="NUDIX_hydrolase_dom"/>
</dbReference>
<dbReference type="AlphaFoldDB" id="A0A4R0YQM2"/>
<evidence type="ECO:0000259" key="10">
    <source>
        <dbReference type="PROSITE" id="PS51462"/>
    </source>
</evidence>
<organism evidence="11 12">
    <name type="scientific">Dyella soli</name>
    <dbReference type="NCBI Taxonomy" id="522319"/>
    <lineage>
        <taxon>Bacteria</taxon>
        <taxon>Pseudomonadati</taxon>
        <taxon>Pseudomonadota</taxon>
        <taxon>Gammaproteobacteria</taxon>
        <taxon>Lysobacterales</taxon>
        <taxon>Rhodanobacteraceae</taxon>
        <taxon>Dyella</taxon>
    </lineage>
</organism>
<dbReference type="NCBIfam" id="NF001299">
    <property type="entry name" value="PRK00241.1"/>
    <property type="match status" value="1"/>
</dbReference>
<name>A0A4R0YQM2_9GAMM</name>
<dbReference type="CDD" id="cd03429">
    <property type="entry name" value="NUDIX_NADH_pyrophosphatase_Nudt13"/>
    <property type="match status" value="1"/>
</dbReference>
<protein>
    <recommendedName>
        <fullName evidence="4">NAD(+) diphosphatase</fullName>
        <ecNumber evidence="4">3.6.1.22</ecNumber>
    </recommendedName>
</protein>
<dbReference type="Pfam" id="PF00293">
    <property type="entry name" value="NUDIX"/>
    <property type="match status" value="1"/>
</dbReference>
<dbReference type="PANTHER" id="PTHR42904">
    <property type="entry name" value="NUDIX HYDROLASE, NUDC SUBFAMILY"/>
    <property type="match status" value="1"/>
</dbReference>
<dbReference type="InterPro" id="IPR049734">
    <property type="entry name" value="NudC-like_C"/>
</dbReference>
<dbReference type="Gene3D" id="3.90.79.10">
    <property type="entry name" value="Nucleoside Triphosphate Pyrophosphohydrolase"/>
    <property type="match status" value="1"/>
</dbReference>
<accession>A0A4R0YQM2</accession>
<comment type="cofactor">
    <cofactor evidence="1">
        <name>Mg(2+)</name>
        <dbReference type="ChEBI" id="CHEBI:18420"/>
    </cofactor>
</comment>
<keyword evidence="7" id="KW-0460">Magnesium</keyword>
<proteinExistence type="inferred from homology"/>
<dbReference type="InterPro" id="IPR015375">
    <property type="entry name" value="NADH_PPase-like_N"/>
</dbReference>
<dbReference type="GO" id="GO:0005829">
    <property type="term" value="C:cytosol"/>
    <property type="evidence" value="ECO:0007669"/>
    <property type="project" value="TreeGrafter"/>
</dbReference>
<evidence type="ECO:0000256" key="9">
    <source>
        <dbReference type="ARBA" id="ARBA00023679"/>
    </source>
</evidence>
<dbReference type="InterPro" id="IPR050241">
    <property type="entry name" value="NAD-cap_RNA_hydrolase_NudC"/>
</dbReference>
<dbReference type="GO" id="GO:0019677">
    <property type="term" value="P:NAD+ catabolic process"/>
    <property type="evidence" value="ECO:0007669"/>
    <property type="project" value="TreeGrafter"/>
</dbReference>
<evidence type="ECO:0000313" key="12">
    <source>
        <dbReference type="Proteomes" id="UP000291822"/>
    </source>
</evidence>
<evidence type="ECO:0000256" key="7">
    <source>
        <dbReference type="ARBA" id="ARBA00022842"/>
    </source>
</evidence>
<dbReference type="GO" id="GO:0046872">
    <property type="term" value="F:metal ion binding"/>
    <property type="evidence" value="ECO:0007669"/>
    <property type="project" value="UniProtKB-KW"/>
</dbReference>
<dbReference type="Proteomes" id="UP000291822">
    <property type="component" value="Unassembled WGS sequence"/>
</dbReference>
<sequence>MTPIAPPRPNTFAGLSLVLDRVAERREDTAWVNDLAASAGARFIVIDPLGETFVQRDDMLLRWLTAAERERLLGDHRASLLGIAHGRPHFMIAVDDVERAGSLAESLHAQRAGLRDAGLQLPADEAALFAYAKGLAHWQRETLHCARCGTELVMVAAGHRAQCNNPSCGRLHFPRTDAAIIVLVEHEGACLLGRQAGWPKGRYSTLAGFIEPGEALEDAVRREVAEESGVAVGDVFYHSSQPWPLPASLMVGFFAKALSPEIRLRDDELEEARWFTPTQILDGLADGSFLPSPPLSVSYRLLSDWLKMRAGVELESAVRDARAARAERPVA</sequence>
<evidence type="ECO:0000256" key="4">
    <source>
        <dbReference type="ARBA" id="ARBA00012381"/>
    </source>
</evidence>
<dbReference type="SUPFAM" id="SSF55811">
    <property type="entry name" value="Nudix"/>
    <property type="match status" value="1"/>
</dbReference>
<comment type="cofactor">
    <cofactor evidence="2">
        <name>Zn(2+)</name>
        <dbReference type="ChEBI" id="CHEBI:29105"/>
    </cofactor>
</comment>
<evidence type="ECO:0000256" key="2">
    <source>
        <dbReference type="ARBA" id="ARBA00001947"/>
    </source>
</evidence>
<evidence type="ECO:0000256" key="5">
    <source>
        <dbReference type="ARBA" id="ARBA00022723"/>
    </source>
</evidence>
<dbReference type="Pfam" id="PF09296">
    <property type="entry name" value="NUDIX-like"/>
    <property type="match status" value="1"/>
</dbReference>
<dbReference type="EC" id="3.6.1.22" evidence="4"/>
<keyword evidence="12" id="KW-1185">Reference proteome</keyword>
<comment type="similarity">
    <text evidence="3">Belongs to the Nudix hydrolase family. NudC subfamily.</text>
</comment>
<gene>
    <name evidence="11" type="ORF">EZM97_27535</name>
</gene>
<dbReference type="Pfam" id="PF09297">
    <property type="entry name" value="Zn_ribbon_NUD"/>
    <property type="match status" value="1"/>
</dbReference>
<evidence type="ECO:0000256" key="1">
    <source>
        <dbReference type="ARBA" id="ARBA00001946"/>
    </source>
</evidence>
<dbReference type="InterPro" id="IPR020084">
    <property type="entry name" value="NUDIX_hydrolase_CS"/>
</dbReference>
<dbReference type="EMBL" id="SJTG01000004">
    <property type="protein sequence ID" value="TCI08385.1"/>
    <property type="molecule type" value="Genomic_DNA"/>
</dbReference>
<keyword evidence="6 11" id="KW-0378">Hydrolase</keyword>
<evidence type="ECO:0000313" key="11">
    <source>
        <dbReference type="EMBL" id="TCI08385.1"/>
    </source>
</evidence>
<feature type="domain" description="Nudix hydrolase" evidence="10">
    <location>
        <begin position="174"/>
        <end position="297"/>
    </location>
</feature>
<dbReference type="PANTHER" id="PTHR42904:SF6">
    <property type="entry name" value="NAD-CAPPED RNA HYDROLASE NUDT12"/>
    <property type="match status" value="1"/>
</dbReference>